<dbReference type="Gramene" id="NC11G0121770.1">
    <property type="protein sequence ID" value="NC11G0121770.1:cds"/>
    <property type="gene ID" value="NC11G0121770"/>
</dbReference>
<dbReference type="PANTHER" id="PTHR33386:SF13">
    <property type="entry name" value="EXPRESSED PROTEIN"/>
    <property type="match status" value="1"/>
</dbReference>
<sequence>MTSRDEAPTWAEMWDTNDTAVTGKPKSKDHGSKMSEVNAKVKTVASVSMDKAKTAAAVGAQKVKTGTSVGIKWLKSQYEKRTSK</sequence>
<dbReference type="AlphaFoldDB" id="A0A5K0XMF5"/>
<reference evidence="2" key="1">
    <citation type="submission" date="2019-09" db="EMBL/GenBank/DDBJ databases">
        <authorList>
            <person name="Zhang L."/>
        </authorList>
    </citation>
    <scope>NUCLEOTIDE SEQUENCE</scope>
</reference>
<accession>A0A5K0XMF5</accession>
<evidence type="ECO:0000313" key="2">
    <source>
        <dbReference type="EMBL" id="VVV66057.1"/>
    </source>
</evidence>
<protein>
    <submittedName>
        <fullName evidence="2">Uncharacterized protein</fullName>
    </submittedName>
</protein>
<proteinExistence type="predicted"/>
<organism evidence="2">
    <name type="scientific">Nymphaea colorata</name>
    <name type="common">pocket water lily</name>
    <dbReference type="NCBI Taxonomy" id="210225"/>
    <lineage>
        <taxon>Eukaryota</taxon>
        <taxon>Viridiplantae</taxon>
        <taxon>Streptophyta</taxon>
        <taxon>Embryophyta</taxon>
        <taxon>Tracheophyta</taxon>
        <taxon>Spermatophyta</taxon>
        <taxon>Magnoliopsida</taxon>
        <taxon>Nymphaeales</taxon>
        <taxon>Nymphaeaceae</taxon>
        <taxon>Nymphaea</taxon>
    </lineage>
</organism>
<gene>
    <name evidence="2" type="ORF">NYM_LOCUS6671</name>
</gene>
<dbReference type="PANTHER" id="PTHR33386">
    <property type="entry name" value="OS02G0740600 PROTEIN"/>
    <property type="match status" value="1"/>
</dbReference>
<name>A0A5K0XMF5_9MAGN</name>
<evidence type="ECO:0000256" key="1">
    <source>
        <dbReference type="SAM" id="MobiDB-lite"/>
    </source>
</evidence>
<feature type="region of interest" description="Disordered" evidence="1">
    <location>
        <begin position="1"/>
        <end position="37"/>
    </location>
</feature>
<dbReference type="EMBL" id="LR721776">
    <property type="protein sequence ID" value="VVV66057.1"/>
    <property type="molecule type" value="Genomic_DNA"/>
</dbReference>